<reference evidence="2" key="1">
    <citation type="journal article" date="2013" name="Nat. Genet.">
        <title>The duck genome and transcriptome provide insight into an avian influenza virus reservoir species.</title>
        <authorList>
            <person name="Huang Y."/>
            <person name="Li Y."/>
            <person name="Burt D.W."/>
            <person name="Chen H."/>
            <person name="Zhang Y."/>
            <person name="Qian W."/>
            <person name="Kim H."/>
            <person name="Gan S."/>
            <person name="Zhao Y."/>
            <person name="Li J."/>
            <person name="Yi K."/>
            <person name="Feng H."/>
            <person name="Zhu P."/>
            <person name="Li B."/>
            <person name="Liu Q."/>
            <person name="Fairley S."/>
            <person name="Magor K.E."/>
            <person name="Du Z."/>
            <person name="Hu X."/>
            <person name="Goodman L."/>
            <person name="Tafer H."/>
            <person name="Vignal A."/>
            <person name="Lee T."/>
            <person name="Kim K.W."/>
            <person name="Sheng Z."/>
            <person name="An Y."/>
            <person name="Searle S."/>
            <person name="Herrero J."/>
            <person name="Groenen M.A."/>
            <person name="Crooijmans R.P."/>
            <person name="Faraut T."/>
            <person name="Cai Q."/>
            <person name="Webster R.G."/>
            <person name="Aldridge J.R."/>
            <person name="Warren W.C."/>
            <person name="Bartschat S."/>
            <person name="Kehr S."/>
            <person name="Marz M."/>
            <person name="Stadler P.F."/>
            <person name="Smith J."/>
            <person name="Kraus R.H."/>
            <person name="Zhao Y."/>
            <person name="Ren L."/>
            <person name="Fei J."/>
            <person name="Morisson M."/>
            <person name="Kaiser P."/>
            <person name="Griffin D.K."/>
            <person name="Rao M."/>
            <person name="Pitel F."/>
            <person name="Wang J."/>
            <person name="Li N."/>
        </authorList>
    </citation>
    <scope>NUCLEOTIDE SEQUENCE [LARGE SCALE GENOMIC DNA]</scope>
</reference>
<feature type="non-terminal residue" evidence="1">
    <location>
        <position position="58"/>
    </location>
</feature>
<dbReference type="EMBL" id="KB742605">
    <property type="protein sequence ID" value="EOB06528.1"/>
    <property type="molecule type" value="Genomic_DNA"/>
</dbReference>
<keyword evidence="2" id="KW-1185">Reference proteome</keyword>
<name>R0M1G3_ANAPL</name>
<evidence type="ECO:0000313" key="2">
    <source>
        <dbReference type="Proteomes" id="UP000296049"/>
    </source>
</evidence>
<feature type="non-terminal residue" evidence="1">
    <location>
        <position position="1"/>
    </location>
</feature>
<accession>R0M1G3</accession>
<evidence type="ECO:0000313" key="1">
    <source>
        <dbReference type="EMBL" id="EOB06528.1"/>
    </source>
</evidence>
<gene>
    <name evidence="1" type="ORF">Anapl_03675</name>
</gene>
<dbReference type="AlphaFoldDB" id="R0M1G3"/>
<dbReference type="Proteomes" id="UP000296049">
    <property type="component" value="Unassembled WGS sequence"/>
</dbReference>
<protein>
    <submittedName>
        <fullName evidence="1">Uncharacterized protein</fullName>
    </submittedName>
</protein>
<organism evidence="1 2">
    <name type="scientific">Anas platyrhynchos</name>
    <name type="common">Mallard</name>
    <name type="synonym">Anas boschas</name>
    <dbReference type="NCBI Taxonomy" id="8839"/>
    <lineage>
        <taxon>Eukaryota</taxon>
        <taxon>Metazoa</taxon>
        <taxon>Chordata</taxon>
        <taxon>Craniata</taxon>
        <taxon>Vertebrata</taxon>
        <taxon>Euteleostomi</taxon>
        <taxon>Archelosauria</taxon>
        <taxon>Archosauria</taxon>
        <taxon>Dinosauria</taxon>
        <taxon>Saurischia</taxon>
        <taxon>Theropoda</taxon>
        <taxon>Coelurosauria</taxon>
        <taxon>Aves</taxon>
        <taxon>Neognathae</taxon>
        <taxon>Galloanserae</taxon>
        <taxon>Anseriformes</taxon>
        <taxon>Anatidae</taxon>
        <taxon>Anatinae</taxon>
        <taxon>Anas</taxon>
    </lineage>
</organism>
<proteinExistence type="predicted"/>
<sequence length="58" mass="6691">KHCLQGQCHSTQMLWLHRTLLGTEDLAQEFSKHRSQTSITHSLTKHIMRATSVRGLHL</sequence>